<dbReference type="GO" id="GO:0020037">
    <property type="term" value="F:heme binding"/>
    <property type="evidence" value="ECO:0007669"/>
    <property type="project" value="InterPro"/>
</dbReference>
<gene>
    <name evidence="2" type="ORF">GOBAR_AA36300</name>
</gene>
<dbReference type="Gene3D" id="1.10.630.10">
    <property type="entry name" value="Cytochrome P450"/>
    <property type="match status" value="1"/>
</dbReference>
<sequence>MPKLIEELDTVVGNQNTRWKILIYLNLFTWMLSCETTIIGGYNVPKGCRVFINVWAMQRDPGLWDDPLQFQLDRFLETDISYRDNNFRYLPFGSARRMCVGISIVEKMMA</sequence>
<dbReference type="Proteomes" id="UP000239757">
    <property type="component" value="Unassembled WGS sequence"/>
</dbReference>
<evidence type="ECO:0000256" key="1">
    <source>
        <dbReference type="PIRSR" id="PIRSR602401-1"/>
    </source>
</evidence>
<evidence type="ECO:0000313" key="3">
    <source>
        <dbReference type="Proteomes" id="UP000239757"/>
    </source>
</evidence>
<dbReference type="PANTHER" id="PTHR47951">
    <property type="entry name" value="OS08G0547900 PROTEIN"/>
    <property type="match status" value="1"/>
</dbReference>
<evidence type="ECO:0000313" key="2">
    <source>
        <dbReference type="EMBL" id="PPR84409.1"/>
    </source>
</evidence>
<reference evidence="2 3" key="1">
    <citation type="submission" date="2015-01" db="EMBL/GenBank/DDBJ databases">
        <title>Genome of allotetraploid Gossypium barbadense reveals genomic plasticity and fiber elongation in cotton evolution.</title>
        <authorList>
            <person name="Chen X."/>
            <person name="Liu X."/>
            <person name="Zhao B."/>
            <person name="Zheng H."/>
            <person name="Hu Y."/>
            <person name="Lu G."/>
            <person name="Yang C."/>
            <person name="Chen J."/>
            <person name="Shan C."/>
            <person name="Zhang L."/>
            <person name="Zhou Y."/>
            <person name="Wang L."/>
            <person name="Guo W."/>
            <person name="Bai Y."/>
            <person name="Ruan J."/>
            <person name="Shangguan X."/>
            <person name="Mao Y."/>
            <person name="Jiang J."/>
            <person name="Zhu Y."/>
            <person name="Lei J."/>
            <person name="Kang H."/>
            <person name="Chen S."/>
            <person name="He X."/>
            <person name="Wang R."/>
            <person name="Wang Y."/>
            <person name="Chen J."/>
            <person name="Wang L."/>
            <person name="Yu S."/>
            <person name="Wang B."/>
            <person name="Wei J."/>
            <person name="Song S."/>
            <person name="Lu X."/>
            <person name="Gao Z."/>
            <person name="Gu W."/>
            <person name="Deng X."/>
            <person name="Ma D."/>
            <person name="Wang S."/>
            <person name="Liang W."/>
            <person name="Fang L."/>
            <person name="Cai C."/>
            <person name="Zhu X."/>
            <person name="Zhou B."/>
            <person name="Zhang Y."/>
            <person name="Chen Z."/>
            <person name="Xu S."/>
            <person name="Zhu R."/>
            <person name="Wang S."/>
            <person name="Zhang T."/>
            <person name="Zhao G."/>
        </authorList>
    </citation>
    <scope>NUCLEOTIDE SEQUENCE [LARGE SCALE GENOMIC DNA]</scope>
    <source>
        <strain evidence="3">cv. Xinhai21</strain>
        <tissue evidence="2">Leaf</tissue>
    </source>
</reference>
<protein>
    <recommendedName>
        <fullName evidence="4">Cytochrome P450</fullName>
    </recommendedName>
</protein>
<dbReference type="GO" id="GO:0016705">
    <property type="term" value="F:oxidoreductase activity, acting on paired donors, with incorporation or reduction of molecular oxygen"/>
    <property type="evidence" value="ECO:0007669"/>
    <property type="project" value="InterPro"/>
</dbReference>
<organism evidence="2 3">
    <name type="scientific">Gossypium barbadense</name>
    <name type="common">Sea Island cotton</name>
    <name type="synonym">Hibiscus barbadensis</name>
    <dbReference type="NCBI Taxonomy" id="3634"/>
    <lineage>
        <taxon>Eukaryota</taxon>
        <taxon>Viridiplantae</taxon>
        <taxon>Streptophyta</taxon>
        <taxon>Embryophyta</taxon>
        <taxon>Tracheophyta</taxon>
        <taxon>Spermatophyta</taxon>
        <taxon>Magnoliopsida</taxon>
        <taxon>eudicotyledons</taxon>
        <taxon>Gunneridae</taxon>
        <taxon>Pentapetalae</taxon>
        <taxon>rosids</taxon>
        <taxon>malvids</taxon>
        <taxon>Malvales</taxon>
        <taxon>Malvaceae</taxon>
        <taxon>Malvoideae</taxon>
        <taxon>Gossypium</taxon>
    </lineage>
</organism>
<dbReference type="AlphaFoldDB" id="A0A2P5VZZ1"/>
<dbReference type="PANTHER" id="PTHR47951:SF3">
    <property type="entry name" value="CYTOCHROME P450, FAMILY 706, SUBFAMILY A, POLYPEPTIDE 4"/>
    <property type="match status" value="1"/>
</dbReference>
<dbReference type="PROSITE" id="PS51257">
    <property type="entry name" value="PROKAR_LIPOPROTEIN"/>
    <property type="match status" value="1"/>
</dbReference>
<proteinExistence type="predicted"/>
<evidence type="ECO:0008006" key="4">
    <source>
        <dbReference type="Google" id="ProtNLM"/>
    </source>
</evidence>
<keyword evidence="1" id="KW-0408">Iron</keyword>
<name>A0A2P5VZZ1_GOSBA</name>
<dbReference type="EMBL" id="KZ669875">
    <property type="protein sequence ID" value="PPR84409.1"/>
    <property type="molecule type" value="Genomic_DNA"/>
</dbReference>
<dbReference type="Pfam" id="PF00067">
    <property type="entry name" value="p450"/>
    <property type="match status" value="1"/>
</dbReference>
<dbReference type="InterPro" id="IPR036396">
    <property type="entry name" value="Cyt_P450_sf"/>
</dbReference>
<accession>A0A2P5VZZ1</accession>
<keyword evidence="1" id="KW-0479">Metal-binding</keyword>
<dbReference type="GO" id="GO:0004497">
    <property type="term" value="F:monooxygenase activity"/>
    <property type="evidence" value="ECO:0007669"/>
    <property type="project" value="InterPro"/>
</dbReference>
<keyword evidence="1" id="KW-0349">Heme</keyword>
<dbReference type="GO" id="GO:0005506">
    <property type="term" value="F:iron ion binding"/>
    <property type="evidence" value="ECO:0007669"/>
    <property type="project" value="InterPro"/>
</dbReference>
<dbReference type="OrthoDB" id="6764281at2759"/>
<dbReference type="InterPro" id="IPR001128">
    <property type="entry name" value="Cyt_P450"/>
</dbReference>
<comment type="cofactor">
    <cofactor evidence="1">
        <name>heme</name>
        <dbReference type="ChEBI" id="CHEBI:30413"/>
    </cofactor>
</comment>
<dbReference type="SUPFAM" id="SSF48264">
    <property type="entry name" value="Cytochrome P450"/>
    <property type="match status" value="1"/>
</dbReference>
<feature type="binding site" description="axial binding residue" evidence="1">
    <location>
        <position position="99"/>
    </location>
    <ligand>
        <name>heme</name>
        <dbReference type="ChEBI" id="CHEBI:30413"/>
    </ligand>
    <ligandPart>
        <name>Fe</name>
        <dbReference type="ChEBI" id="CHEBI:18248"/>
    </ligandPart>
</feature>
<dbReference type="PRINTS" id="PR00463">
    <property type="entry name" value="EP450I"/>
</dbReference>
<dbReference type="InterPro" id="IPR002401">
    <property type="entry name" value="Cyt_P450_E_grp-I"/>
</dbReference>